<keyword evidence="6 10" id="KW-0479">Metal-binding</keyword>
<keyword evidence="14" id="KW-1185">Reference proteome</keyword>
<dbReference type="InterPro" id="IPR027843">
    <property type="entry name" value="DUF4440"/>
</dbReference>
<dbReference type="Pfam" id="PF00075">
    <property type="entry name" value="RNase_H"/>
    <property type="match status" value="1"/>
</dbReference>
<evidence type="ECO:0000256" key="1">
    <source>
        <dbReference type="ARBA" id="ARBA00000077"/>
    </source>
</evidence>
<dbReference type="Proteomes" id="UP000198398">
    <property type="component" value="Chromosome"/>
</dbReference>
<gene>
    <name evidence="10" type="primary">rnhA</name>
    <name evidence="13" type="ORF">CFK39_11930</name>
</gene>
<keyword evidence="10" id="KW-0963">Cytoplasm</keyword>
<evidence type="ECO:0000259" key="12">
    <source>
        <dbReference type="PROSITE" id="PS50879"/>
    </source>
</evidence>
<protein>
    <recommendedName>
        <fullName evidence="4 10">Ribonuclease H</fullName>
        <shortName evidence="10">RNase H</shortName>
        <ecNumber evidence="4 10">3.1.26.4</ecNumber>
    </recommendedName>
</protein>
<dbReference type="HAMAP" id="MF_00042">
    <property type="entry name" value="RNase_H"/>
    <property type="match status" value="1"/>
</dbReference>
<feature type="binding site" evidence="10">
    <location>
        <position position="131"/>
    </location>
    <ligand>
        <name>Mg(2+)</name>
        <dbReference type="ChEBI" id="CHEBI:18420"/>
        <label>2</label>
    </ligand>
</feature>
<dbReference type="AlphaFoldDB" id="A0A220UE38"/>
<feature type="binding site" evidence="10">
    <location>
        <position position="8"/>
    </location>
    <ligand>
        <name>Mg(2+)</name>
        <dbReference type="ChEBI" id="CHEBI:18420"/>
        <label>1</label>
    </ligand>
</feature>
<dbReference type="CDD" id="cd09278">
    <property type="entry name" value="RNase_HI_prokaryote_like"/>
    <property type="match status" value="1"/>
</dbReference>
<reference evidence="14" key="1">
    <citation type="submission" date="2017-07" db="EMBL/GenBank/DDBJ databases">
        <title>Brachybacterium sp. VR2415.</title>
        <authorList>
            <person name="Tak E.J."/>
            <person name="Bae J.-W."/>
        </authorList>
    </citation>
    <scope>NUCLEOTIDE SEQUENCE [LARGE SCALE GENOMIC DNA]</scope>
    <source>
        <strain evidence="14">VR2415</strain>
    </source>
</reference>
<dbReference type="InterPro" id="IPR050092">
    <property type="entry name" value="RNase_H"/>
</dbReference>
<evidence type="ECO:0000256" key="6">
    <source>
        <dbReference type="ARBA" id="ARBA00022723"/>
    </source>
</evidence>
<evidence type="ECO:0000256" key="9">
    <source>
        <dbReference type="ARBA" id="ARBA00022842"/>
    </source>
</evidence>
<evidence type="ECO:0000256" key="8">
    <source>
        <dbReference type="ARBA" id="ARBA00022801"/>
    </source>
</evidence>
<dbReference type="GO" id="GO:0043137">
    <property type="term" value="P:DNA replication, removal of RNA primer"/>
    <property type="evidence" value="ECO:0007669"/>
    <property type="project" value="TreeGrafter"/>
</dbReference>
<keyword evidence="5 10" id="KW-0540">Nuclease</keyword>
<dbReference type="GO" id="GO:0004523">
    <property type="term" value="F:RNA-DNA hybrid ribonuclease activity"/>
    <property type="evidence" value="ECO:0007669"/>
    <property type="project" value="UniProtKB-UniRule"/>
</dbReference>
<comment type="subcellular location">
    <subcellularLocation>
        <location evidence="10">Cytoplasm</location>
    </subcellularLocation>
</comment>
<dbReference type="KEGG" id="brv:CFK39_11930"/>
<feature type="binding site" evidence="10">
    <location>
        <position position="8"/>
    </location>
    <ligand>
        <name>Mg(2+)</name>
        <dbReference type="ChEBI" id="CHEBI:18420"/>
        <label>2</label>
    </ligand>
</feature>
<dbReference type="SUPFAM" id="SSF54427">
    <property type="entry name" value="NTF2-like"/>
    <property type="match status" value="1"/>
</dbReference>
<evidence type="ECO:0000256" key="10">
    <source>
        <dbReference type="HAMAP-Rule" id="MF_00042"/>
    </source>
</evidence>
<dbReference type="PANTHER" id="PTHR10642:SF26">
    <property type="entry name" value="RIBONUCLEASE H1"/>
    <property type="match status" value="1"/>
</dbReference>
<dbReference type="OrthoDB" id="7845843at2"/>
<keyword evidence="8 10" id="KW-0378">Hydrolase</keyword>
<dbReference type="RefSeq" id="WP_089065647.1">
    <property type="nucleotide sequence ID" value="NZ_CP022316.1"/>
</dbReference>
<proteinExistence type="inferred from homology"/>
<comment type="subunit">
    <text evidence="3 10">Monomer.</text>
</comment>
<evidence type="ECO:0000256" key="4">
    <source>
        <dbReference type="ARBA" id="ARBA00012180"/>
    </source>
</evidence>
<dbReference type="GO" id="GO:0003676">
    <property type="term" value="F:nucleic acid binding"/>
    <property type="evidence" value="ECO:0007669"/>
    <property type="project" value="InterPro"/>
</dbReference>
<dbReference type="GO" id="GO:0005737">
    <property type="term" value="C:cytoplasm"/>
    <property type="evidence" value="ECO:0007669"/>
    <property type="project" value="UniProtKB-SubCell"/>
</dbReference>
<feature type="domain" description="RNase H type-1" evidence="12">
    <location>
        <begin position="1"/>
        <end position="139"/>
    </location>
</feature>
<dbReference type="InterPro" id="IPR036397">
    <property type="entry name" value="RNaseH_sf"/>
</dbReference>
<dbReference type="InterPro" id="IPR022892">
    <property type="entry name" value="RNaseHI"/>
</dbReference>
<evidence type="ECO:0000256" key="2">
    <source>
        <dbReference type="ARBA" id="ARBA00005300"/>
    </source>
</evidence>
<comment type="catalytic activity">
    <reaction evidence="1 10">
        <text>Endonucleolytic cleavage to 5'-phosphomonoester.</text>
        <dbReference type="EC" id="3.1.26.4"/>
    </reaction>
</comment>
<dbReference type="GO" id="GO:0000287">
    <property type="term" value="F:magnesium ion binding"/>
    <property type="evidence" value="ECO:0007669"/>
    <property type="project" value="UniProtKB-UniRule"/>
</dbReference>
<feature type="binding site" evidence="10">
    <location>
        <position position="43"/>
    </location>
    <ligand>
        <name>Mg(2+)</name>
        <dbReference type="ChEBI" id="CHEBI:18420"/>
        <label>1</label>
    </ligand>
</feature>
<keyword evidence="9 10" id="KW-0460">Magnesium</keyword>
<dbReference type="PANTHER" id="PTHR10642">
    <property type="entry name" value="RIBONUCLEASE H1"/>
    <property type="match status" value="1"/>
</dbReference>
<dbReference type="PROSITE" id="PS50879">
    <property type="entry name" value="RNASE_H_1"/>
    <property type="match status" value="1"/>
</dbReference>
<evidence type="ECO:0000256" key="11">
    <source>
        <dbReference type="SAM" id="MobiDB-lite"/>
    </source>
</evidence>
<comment type="cofactor">
    <cofactor evidence="10">
        <name>Mg(2+)</name>
        <dbReference type="ChEBI" id="CHEBI:18420"/>
    </cofactor>
    <text evidence="10">Binds 1 Mg(2+) ion per subunit. May bind a second metal ion at a regulatory site, or after substrate binding.</text>
</comment>
<comment type="similarity">
    <text evidence="2 10">Belongs to the RNase H family.</text>
</comment>
<evidence type="ECO:0000313" key="14">
    <source>
        <dbReference type="Proteomes" id="UP000198398"/>
    </source>
</evidence>
<keyword evidence="7 10" id="KW-0255">Endonuclease</keyword>
<dbReference type="EC" id="3.1.26.4" evidence="4 10"/>
<evidence type="ECO:0000313" key="13">
    <source>
        <dbReference type="EMBL" id="ASK66407.1"/>
    </source>
</evidence>
<dbReference type="Gene3D" id="3.10.450.50">
    <property type="match status" value="1"/>
</dbReference>
<evidence type="ECO:0000256" key="5">
    <source>
        <dbReference type="ARBA" id="ARBA00022722"/>
    </source>
</evidence>
<dbReference type="InterPro" id="IPR012337">
    <property type="entry name" value="RNaseH-like_sf"/>
</dbReference>
<feature type="region of interest" description="Disordered" evidence="11">
    <location>
        <begin position="141"/>
        <end position="171"/>
    </location>
</feature>
<dbReference type="InterPro" id="IPR002156">
    <property type="entry name" value="RNaseH_domain"/>
</dbReference>
<comment type="function">
    <text evidence="10">Endonuclease that specifically degrades the RNA of RNA-DNA hybrids.</text>
</comment>
<evidence type="ECO:0000256" key="3">
    <source>
        <dbReference type="ARBA" id="ARBA00011245"/>
    </source>
</evidence>
<feature type="compositionally biased region" description="Low complexity" evidence="11">
    <location>
        <begin position="160"/>
        <end position="171"/>
    </location>
</feature>
<feature type="binding site" evidence="10">
    <location>
        <position position="67"/>
    </location>
    <ligand>
        <name>Mg(2+)</name>
        <dbReference type="ChEBI" id="CHEBI:18420"/>
        <label>1</label>
    </ligand>
</feature>
<sequence>MSITAAADGSALGNPGPAGWAWYIDEDTWRAGGWPHGTNNMGELKAVLDLLEATAVDADQHLHILCDSQYVINSVTKWMPGWKRKGWRKKDGKPVMNVELLKDIDRALAGRSVEFEWVKGHSGHAMNEAADVRANAAATAFSKQQDPQVGPGYRGSEGVASETAPGASSTAAPADDLFSLFDQAEGEPASSCSTAVEETVLVADGPGASDFEQVAVREQALLGDRLRADPPSAAELLHPAFTEVGTSGRRYDRDEILAHLAPLEGVEAEEFVADEIAPGVVLLQYTTHERRGAVHRSSLWVRENDRWLLRHHQGTATFGADDAHRDLRGR</sequence>
<name>A0A220UE38_9MICO</name>
<dbReference type="InterPro" id="IPR032710">
    <property type="entry name" value="NTF2-like_dom_sf"/>
</dbReference>
<dbReference type="Pfam" id="PF14534">
    <property type="entry name" value="DUF4440"/>
    <property type="match status" value="1"/>
</dbReference>
<dbReference type="Gene3D" id="3.30.420.10">
    <property type="entry name" value="Ribonuclease H-like superfamily/Ribonuclease H"/>
    <property type="match status" value="1"/>
</dbReference>
<organism evidence="13 14">
    <name type="scientific">Brachybacterium avium</name>
    <dbReference type="NCBI Taxonomy" id="2017485"/>
    <lineage>
        <taxon>Bacteria</taxon>
        <taxon>Bacillati</taxon>
        <taxon>Actinomycetota</taxon>
        <taxon>Actinomycetes</taxon>
        <taxon>Micrococcales</taxon>
        <taxon>Dermabacteraceae</taxon>
        <taxon>Brachybacterium</taxon>
    </lineage>
</organism>
<dbReference type="EMBL" id="CP022316">
    <property type="protein sequence ID" value="ASK66407.1"/>
    <property type="molecule type" value="Genomic_DNA"/>
</dbReference>
<evidence type="ECO:0000256" key="7">
    <source>
        <dbReference type="ARBA" id="ARBA00022759"/>
    </source>
</evidence>
<dbReference type="SUPFAM" id="SSF53098">
    <property type="entry name" value="Ribonuclease H-like"/>
    <property type="match status" value="1"/>
</dbReference>
<accession>A0A220UE38</accession>